<evidence type="ECO:0000313" key="2">
    <source>
        <dbReference type="EMBL" id="GEY50822.1"/>
    </source>
</evidence>
<proteinExistence type="predicted"/>
<feature type="compositionally biased region" description="Acidic residues" evidence="1">
    <location>
        <begin position="313"/>
        <end position="334"/>
    </location>
</feature>
<dbReference type="EMBL" id="BKCJ010184480">
    <property type="protein sequence ID" value="GEY50822.1"/>
    <property type="molecule type" value="Genomic_DNA"/>
</dbReference>
<feature type="region of interest" description="Disordered" evidence="1">
    <location>
        <begin position="254"/>
        <end position="280"/>
    </location>
</feature>
<name>A0A699HNT6_TANCI</name>
<dbReference type="AlphaFoldDB" id="A0A699HNT6"/>
<sequence>MPVHIIVKDTRTMDITIDQQVALDKALVPHASRLRIGKSNFRLRSDITSKESTIQLVYDVLKLTLFYKAFLVIADVPEIYMQIFWATSIVHHHSIRFKMNNKKRIVNLEHSGEIRKITDVNINKLHQPWRSFAIVINKCLSGKSRGYDSLWLSQAQILWGMYHKKNVDFAHLLWEDFVYQVEYKDAKKSNEMYYPRFIKVIIHFFMTKDPLIPRRNKFSVILPIELTNEDIRNSAAYKEYYAIASGVSPLKTKASVRKTRSSSDTTITPPTAACTRLSTSAKGKQPAKSFKAKVLSMPFEVAMTKAEQMKSDDQEDDDDQDDNDDDQDTDNDGDDFVHPKLSIHEEEADEGNDDASLDLNVGGKLGQDADDDDEELYIDVNINLEGRDVQMTDVHTTQEFEDTHVTLNLVNSDGQQQSLSVSSQFVTSMLIPIPDASIDSLFESAPRVDVEASTTVAPLILTAPTLPPPIIPTISQVPQAPTPPTTTLSTFLQLLSNFGSLFGFNHRLKTLEANFSEFVQINQFAETVYSIPGIVKRSMD</sequence>
<organism evidence="2">
    <name type="scientific">Tanacetum cinerariifolium</name>
    <name type="common">Dalmatian daisy</name>
    <name type="synonym">Chrysanthemum cinerariifolium</name>
    <dbReference type="NCBI Taxonomy" id="118510"/>
    <lineage>
        <taxon>Eukaryota</taxon>
        <taxon>Viridiplantae</taxon>
        <taxon>Streptophyta</taxon>
        <taxon>Embryophyta</taxon>
        <taxon>Tracheophyta</taxon>
        <taxon>Spermatophyta</taxon>
        <taxon>Magnoliopsida</taxon>
        <taxon>eudicotyledons</taxon>
        <taxon>Gunneridae</taxon>
        <taxon>Pentapetalae</taxon>
        <taxon>asterids</taxon>
        <taxon>campanulids</taxon>
        <taxon>Asterales</taxon>
        <taxon>Asteraceae</taxon>
        <taxon>Asteroideae</taxon>
        <taxon>Anthemideae</taxon>
        <taxon>Anthemidinae</taxon>
        <taxon>Tanacetum</taxon>
    </lineage>
</organism>
<gene>
    <name evidence="2" type="ORF">Tci_422796</name>
</gene>
<evidence type="ECO:0000256" key="1">
    <source>
        <dbReference type="SAM" id="MobiDB-lite"/>
    </source>
</evidence>
<accession>A0A699HNT6</accession>
<protein>
    <submittedName>
        <fullName evidence="2">Uncharacterized protein</fullName>
    </submittedName>
</protein>
<comment type="caution">
    <text evidence="2">The sequence shown here is derived from an EMBL/GenBank/DDBJ whole genome shotgun (WGS) entry which is preliminary data.</text>
</comment>
<reference evidence="2" key="1">
    <citation type="journal article" date="2019" name="Sci. Rep.">
        <title>Draft genome of Tanacetum cinerariifolium, the natural source of mosquito coil.</title>
        <authorList>
            <person name="Yamashiro T."/>
            <person name="Shiraishi A."/>
            <person name="Satake H."/>
            <person name="Nakayama K."/>
        </authorList>
    </citation>
    <scope>NUCLEOTIDE SEQUENCE</scope>
</reference>
<feature type="region of interest" description="Disordered" evidence="1">
    <location>
        <begin position="306"/>
        <end position="338"/>
    </location>
</feature>